<sequence length="512" mass="58870">MTKSRICHWQLLHNPPRESLDIEVSHINVGTRCSYNYYLIKCGTYAAIIDSGRTPGYPLVQELRKEGITFIEYFETHNHNDHIFHSSRPHDPIHTVNATYIRDPISGRVETLEENDFSVIMSFDNNIIARRSSSESCKFDITLFIPSYSRPDSHSYEENYNSIAVFFSYSHSTPSTTPFTALFTGDMCTSHSPFCQPSSEHTDDGMSYFSFFSVKNPHFISAPHHGSDYSITSDLFEHLGGKILSVPCGKHAGHSFFKDWTETTRKRWILGIRSYWQHHYACYGEFIMKSDFPHISFLHNATEESAVSRPVYIVYFSNPEMFDVENENEVLIGEIQYALNHLYEFIYEDPIECFTVPQQKQWISVYNGLGETTDSVLEPSQINALIDGTNMITKKEKMCFPAFFQPKVYSEFKKHVHNFHMATFKCFVDSYIDEDVSMVTSTSYKEVALQYPKPGLMGTKRLFITFTPGRVPQIWTYTEELGWVFKRDVDDVEGDDDSLGELEGGDGGGDHY</sequence>
<dbReference type="SUPFAM" id="SSF56281">
    <property type="entry name" value="Metallo-hydrolase/oxidoreductase"/>
    <property type="match status" value="1"/>
</dbReference>
<reference evidence="2" key="1">
    <citation type="submission" date="2022-03" db="EMBL/GenBank/DDBJ databases">
        <title>Draft genome sequence of Aduncisulcus paluster, a free-living microaerophilic Fornicata.</title>
        <authorList>
            <person name="Yuyama I."/>
            <person name="Kume K."/>
            <person name="Tamura T."/>
            <person name="Inagaki Y."/>
            <person name="Hashimoto T."/>
        </authorList>
    </citation>
    <scope>NUCLEOTIDE SEQUENCE</scope>
    <source>
        <strain evidence="2">NY0171</strain>
    </source>
</reference>
<dbReference type="EMBL" id="BQXS01012471">
    <property type="protein sequence ID" value="GKT23542.1"/>
    <property type="molecule type" value="Genomic_DNA"/>
</dbReference>
<keyword evidence="3" id="KW-1185">Reference proteome</keyword>
<dbReference type="Gene3D" id="3.60.15.10">
    <property type="entry name" value="Ribonuclease Z/Hydroxyacylglutathione hydrolase-like"/>
    <property type="match status" value="1"/>
</dbReference>
<protein>
    <recommendedName>
        <fullName evidence="4">Metallo-beta-lactamase domain-containing protein</fullName>
    </recommendedName>
</protein>
<feature type="compositionally biased region" description="Acidic residues" evidence="1">
    <location>
        <begin position="493"/>
        <end position="504"/>
    </location>
</feature>
<evidence type="ECO:0000313" key="3">
    <source>
        <dbReference type="Proteomes" id="UP001057375"/>
    </source>
</evidence>
<organism evidence="2 3">
    <name type="scientific">Aduncisulcus paluster</name>
    <dbReference type="NCBI Taxonomy" id="2918883"/>
    <lineage>
        <taxon>Eukaryota</taxon>
        <taxon>Metamonada</taxon>
        <taxon>Carpediemonas-like organisms</taxon>
        <taxon>Aduncisulcus</taxon>
    </lineage>
</organism>
<comment type="caution">
    <text evidence="2">The sequence shown here is derived from an EMBL/GenBank/DDBJ whole genome shotgun (WGS) entry which is preliminary data.</text>
</comment>
<evidence type="ECO:0000313" key="2">
    <source>
        <dbReference type="EMBL" id="GKT23542.1"/>
    </source>
</evidence>
<dbReference type="Proteomes" id="UP001057375">
    <property type="component" value="Unassembled WGS sequence"/>
</dbReference>
<dbReference type="InterPro" id="IPR036866">
    <property type="entry name" value="RibonucZ/Hydroxyglut_hydro"/>
</dbReference>
<feature type="region of interest" description="Disordered" evidence="1">
    <location>
        <begin position="493"/>
        <end position="512"/>
    </location>
</feature>
<evidence type="ECO:0000256" key="1">
    <source>
        <dbReference type="SAM" id="MobiDB-lite"/>
    </source>
</evidence>
<name>A0ABQ5JZI8_9EUKA</name>
<gene>
    <name evidence="2" type="ORF">ADUPG1_012461</name>
</gene>
<evidence type="ECO:0008006" key="4">
    <source>
        <dbReference type="Google" id="ProtNLM"/>
    </source>
</evidence>
<accession>A0ABQ5JZI8</accession>
<proteinExistence type="predicted"/>